<evidence type="ECO:0000313" key="2">
    <source>
        <dbReference type="Proteomes" id="UP000594638"/>
    </source>
</evidence>
<comment type="caution">
    <text evidence="1">The sequence shown here is derived from an EMBL/GenBank/DDBJ whole genome shotgun (WGS) entry which is preliminary data.</text>
</comment>
<dbReference type="Proteomes" id="UP000594638">
    <property type="component" value="Unassembled WGS sequence"/>
</dbReference>
<keyword evidence="2" id="KW-1185">Reference proteome</keyword>
<organism evidence="1 2">
    <name type="scientific">Olea europaea subsp. europaea</name>
    <dbReference type="NCBI Taxonomy" id="158383"/>
    <lineage>
        <taxon>Eukaryota</taxon>
        <taxon>Viridiplantae</taxon>
        <taxon>Streptophyta</taxon>
        <taxon>Embryophyta</taxon>
        <taxon>Tracheophyta</taxon>
        <taxon>Spermatophyta</taxon>
        <taxon>Magnoliopsida</taxon>
        <taxon>eudicotyledons</taxon>
        <taxon>Gunneridae</taxon>
        <taxon>Pentapetalae</taxon>
        <taxon>asterids</taxon>
        <taxon>lamiids</taxon>
        <taxon>Lamiales</taxon>
        <taxon>Oleaceae</taxon>
        <taxon>Oleeae</taxon>
        <taxon>Olea</taxon>
    </lineage>
</organism>
<sequence length="58" mass="6600">MNISPLSFHPPSCPLPRFTEEEQVKFDEFRSATCRQPFDNSIQTPFLANNSFPSIIGI</sequence>
<accession>A0A8S0TSW1</accession>
<evidence type="ECO:0000313" key="1">
    <source>
        <dbReference type="EMBL" id="CAA3009035.1"/>
    </source>
</evidence>
<name>A0A8S0TSW1_OLEEU</name>
<dbReference type="Gramene" id="OE9A095177T1">
    <property type="protein sequence ID" value="OE9A095177C1"/>
    <property type="gene ID" value="OE9A095177"/>
</dbReference>
<gene>
    <name evidence="1" type="ORF">OLEA9_A095177</name>
</gene>
<proteinExistence type="predicted"/>
<protein>
    <submittedName>
        <fullName evidence="1">Uncharacterized protein</fullName>
    </submittedName>
</protein>
<reference evidence="1 2" key="1">
    <citation type="submission" date="2019-12" db="EMBL/GenBank/DDBJ databases">
        <authorList>
            <person name="Alioto T."/>
            <person name="Alioto T."/>
            <person name="Gomez Garrido J."/>
        </authorList>
    </citation>
    <scope>NUCLEOTIDE SEQUENCE [LARGE SCALE GENOMIC DNA]</scope>
</reference>
<dbReference type="AlphaFoldDB" id="A0A8S0TSW1"/>
<dbReference type="EMBL" id="CACTIH010007310">
    <property type="protein sequence ID" value="CAA3009035.1"/>
    <property type="molecule type" value="Genomic_DNA"/>
</dbReference>